<dbReference type="CDD" id="cd11041">
    <property type="entry name" value="CYP503A1-like"/>
    <property type="match status" value="1"/>
</dbReference>
<evidence type="ECO:0000256" key="4">
    <source>
        <dbReference type="ARBA" id="ARBA00023002"/>
    </source>
</evidence>
<dbReference type="PANTHER" id="PTHR46206:SF9">
    <property type="entry name" value="CYTOCHROME P450"/>
    <property type="match status" value="1"/>
</dbReference>
<dbReference type="GO" id="GO:0016705">
    <property type="term" value="F:oxidoreductase activity, acting on paired donors, with incorporation or reduction of molecular oxygen"/>
    <property type="evidence" value="ECO:0007669"/>
    <property type="project" value="InterPro"/>
</dbReference>
<protein>
    <submittedName>
        <fullName evidence="8">Ent-kaurene oxidase</fullName>
    </submittedName>
</protein>
<accession>A0A8T9B812</accession>
<evidence type="ECO:0000256" key="6">
    <source>
        <dbReference type="PIRSR" id="PIRSR602403-1"/>
    </source>
</evidence>
<dbReference type="PANTHER" id="PTHR46206">
    <property type="entry name" value="CYTOCHROME P450"/>
    <property type="match status" value="1"/>
</dbReference>
<organism evidence="8 9">
    <name type="scientific">Lachnellula arida</name>
    <dbReference type="NCBI Taxonomy" id="1316785"/>
    <lineage>
        <taxon>Eukaryota</taxon>
        <taxon>Fungi</taxon>
        <taxon>Dikarya</taxon>
        <taxon>Ascomycota</taxon>
        <taxon>Pezizomycotina</taxon>
        <taxon>Leotiomycetes</taxon>
        <taxon>Helotiales</taxon>
        <taxon>Lachnaceae</taxon>
        <taxon>Lachnellula</taxon>
    </lineage>
</organism>
<comment type="cofactor">
    <cofactor evidence="1 6">
        <name>heme</name>
        <dbReference type="ChEBI" id="CHEBI:30413"/>
    </cofactor>
</comment>
<dbReference type="GO" id="GO:0020037">
    <property type="term" value="F:heme binding"/>
    <property type="evidence" value="ECO:0007669"/>
    <property type="project" value="InterPro"/>
</dbReference>
<keyword evidence="4" id="KW-0560">Oxidoreductase</keyword>
<keyword evidence="7" id="KW-1133">Transmembrane helix</keyword>
<keyword evidence="7" id="KW-0812">Transmembrane</keyword>
<dbReference type="Proteomes" id="UP000469559">
    <property type="component" value="Unassembled WGS sequence"/>
</dbReference>
<comment type="caution">
    <text evidence="8">The sequence shown here is derived from an EMBL/GenBank/DDBJ whole genome shotgun (WGS) entry which is preliminary data.</text>
</comment>
<reference evidence="8 9" key="1">
    <citation type="submission" date="2018-05" db="EMBL/GenBank/DDBJ databases">
        <title>Whole genome sequencing for identification of molecular markers to develop diagnostic detection tools for the regulated plant pathogen Lachnellula willkommii.</title>
        <authorList>
            <person name="Giroux E."/>
            <person name="Bilodeau G."/>
        </authorList>
    </citation>
    <scope>NUCLEOTIDE SEQUENCE [LARGE SCALE GENOMIC DNA]</scope>
    <source>
        <strain evidence="8 9">CBS 203.66</strain>
    </source>
</reference>
<comment type="similarity">
    <text evidence="2">Belongs to the cytochrome P450 family.</text>
</comment>
<proteinExistence type="inferred from homology"/>
<dbReference type="GO" id="GO:0005506">
    <property type="term" value="F:iron ion binding"/>
    <property type="evidence" value="ECO:0007669"/>
    <property type="project" value="InterPro"/>
</dbReference>
<evidence type="ECO:0000256" key="2">
    <source>
        <dbReference type="ARBA" id="ARBA00010617"/>
    </source>
</evidence>
<keyword evidence="5 6" id="KW-0408">Iron</keyword>
<dbReference type="GO" id="GO:0004497">
    <property type="term" value="F:monooxygenase activity"/>
    <property type="evidence" value="ECO:0007669"/>
    <property type="project" value="InterPro"/>
</dbReference>
<sequence>MNETDASLRYGSDNLSLPSYLTNFSIMGIYLPAIFFTIAVYSTFNNRQTIKAPYVGYRAWFEPTFLLKLRFVNGARSGNPSYKYAVLIRDEQFKDSIFVVRRNDIDIAVISNKYLDEVRLLSTAKLSSVQAQVKNLLGKYTYTTVMLESNLHVRVLQNQLTPNLDMYLDRASVELEFALGKDIKRPEAWTVVDIQSIVRTIVSRMSAVVFLGHPACRDEAWLKLSVDFSINIFNTSFTMRMFPPFMHPLLALVLPARYRVRRNLDAAEKIITPLIEEHQRRRVQGSLGSDESTEETLLTWMLDNAKGDEALPAKMASRQLILTLASIHTTSMAVSHALYDLCAHPEWFEPLRGEIEETLQGQQLGNGHLPRLEKLDSFLAESQRFNPPILLSPQRLVMQPLLFRDGTRLSTGTRVAFASADILMDPSVTPNPRIFDPMRSYRKRRGQEEGHRHLFGQTDKDHLMFGHGKQTCPGRLFAVAEIKMVLARFLLDWEFEYPQGKSRPTNFFLDEMVFPDPSAKLMIKERVRN</sequence>
<evidence type="ECO:0000256" key="3">
    <source>
        <dbReference type="ARBA" id="ARBA00022723"/>
    </source>
</evidence>
<keyword evidence="9" id="KW-1185">Reference proteome</keyword>
<name>A0A8T9B812_9HELO</name>
<evidence type="ECO:0000256" key="1">
    <source>
        <dbReference type="ARBA" id="ARBA00001971"/>
    </source>
</evidence>
<dbReference type="Pfam" id="PF00067">
    <property type="entry name" value="p450"/>
    <property type="match status" value="1"/>
</dbReference>
<keyword evidence="3 6" id="KW-0479">Metal-binding</keyword>
<feature type="transmembrane region" description="Helical" evidence="7">
    <location>
        <begin position="20"/>
        <end position="41"/>
    </location>
</feature>
<keyword evidence="6" id="KW-0349">Heme</keyword>
<evidence type="ECO:0000256" key="5">
    <source>
        <dbReference type="ARBA" id="ARBA00023004"/>
    </source>
</evidence>
<dbReference type="PRINTS" id="PR00465">
    <property type="entry name" value="EP450IV"/>
</dbReference>
<dbReference type="InterPro" id="IPR002403">
    <property type="entry name" value="Cyt_P450_E_grp-IV"/>
</dbReference>
<keyword evidence="7" id="KW-0472">Membrane</keyword>
<dbReference type="SUPFAM" id="SSF48264">
    <property type="entry name" value="Cytochrome P450"/>
    <property type="match status" value="1"/>
</dbReference>
<evidence type="ECO:0000313" key="9">
    <source>
        <dbReference type="Proteomes" id="UP000469559"/>
    </source>
</evidence>
<feature type="binding site" description="axial binding residue" evidence="6">
    <location>
        <position position="472"/>
    </location>
    <ligand>
        <name>heme</name>
        <dbReference type="ChEBI" id="CHEBI:30413"/>
    </ligand>
    <ligandPart>
        <name>Fe</name>
        <dbReference type="ChEBI" id="CHEBI:18248"/>
    </ligandPart>
</feature>
<dbReference type="AlphaFoldDB" id="A0A8T9B812"/>
<evidence type="ECO:0000256" key="7">
    <source>
        <dbReference type="SAM" id="Phobius"/>
    </source>
</evidence>
<dbReference type="OrthoDB" id="1844152at2759"/>
<dbReference type="EMBL" id="QGMF01000478">
    <property type="protein sequence ID" value="TVY15596.1"/>
    <property type="molecule type" value="Genomic_DNA"/>
</dbReference>
<evidence type="ECO:0000313" key="8">
    <source>
        <dbReference type="EMBL" id="TVY15596.1"/>
    </source>
</evidence>
<gene>
    <name evidence="8" type="primary">CYP503A1</name>
    <name evidence="8" type="ORF">LARI1_G004617</name>
</gene>
<dbReference type="InterPro" id="IPR036396">
    <property type="entry name" value="Cyt_P450_sf"/>
</dbReference>
<dbReference type="InterPro" id="IPR001128">
    <property type="entry name" value="Cyt_P450"/>
</dbReference>
<dbReference type="Gene3D" id="1.10.630.10">
    <property type="entry name" value="Cytochrome P450"/>
    <property type="match status" value="1"/>
</dbReference>